<name>A0ABU9MIY1_9GAMM</name>
<dbReference type="RefSeq" id="WP_152659082.1">
    <property type="nucleotide sequence ID" value="NZ_DAMBVF010000016.1"/>
</dbReference>
<evidence type="ECO:0000313" key="2">
    <source>
        <dbReference type="Proteomes" id="UP001468095"/>
    </source>
</evidence>
<dbReference type="EMBL" id="JBCGBG010000001">
    <property type="protein sequence ID" value="MEL7694692.1"/>
    <property type="molecule type" value="Genomic_DNA"/>
</dbReference>
<protein>
    <submittedName>
        <fullName evidence="1">Uncharacterized protein</fullName>
    </submittedName>
</protein>
<evidence type="ECO:0000313" key="1">
    <source>
        <dbReference type="EMBL" id="MEL7694692.1"/>
    </source>
</evidence>
<gene>
    <name evidence="1" type="ORF">AABB92_03325</name>
</gene>
<accession>A0ABU9MIY1</accession>
<keyword evidence="2" id="KW-1185">Reference proteome</keyword>
<reference evidence="1 2" key="1">
    <citation type="submission" date="2024-04" db="EMBL/GenBank/DDBJ databases">
        <authorList>
            <person name="Suleimanova A.D."/>
            <person name="Pudova D.S."/>
            <person name="Shagimardanova E.I."/>
            <person name="Sharipova M.R."/>
        </authorList>
    </citation>
    <scope>NUCLEOTIDE SEQUENCE [LARGE SCALE GENOMIC DNA]</scope>
    <source>
        <strain evidence="1 2">3.1</strain>
    </source>
</reference>
<proteinExistence type="predicted"/>
<dbReference type="Proteomes" id="UP001468095">
    <property type="component" value="Unassembled WGS sequence"/>
</dbReference>
<sequence>MENSIVHLNTLKAEINSKHEIIKLLMEAGENPLSNLTPDMHKLLINYDLNGKSFSLVSFVYNELGALNLAYMEALKNVGKSIFLKK</sequence>
<organism evidence="1 2">
    <name type="scientific">Pantoea brenneri</name>
    <dbReference type="NCBI Taxonomy" id="472694"/>
    <lineage>
        <taxon>Bacteria</taxon>
        <taxon>Pseudomonadati</taxon>
        <taxon>Pseudomonadota</taxon>
        <taxon>Gammaproteobacteria</taxon>
        <taxon>Enterobacterales</taxon>
        <taxon>Erwiniaceae</taxon>
        <taxon>Pantoea</taxon>
    </lineage>
</organism>
<comment type="caution">
    <text evidence="1">The sequence shown here is derived from an EMBL/GenBank/DDBJ whole genome shotgun (WGS) entry which is preliminary data.</text>
</comment>